<dbReference type="GO" id="GO:0003677">
    <property type="term" value="F:DNA binding"/>
    <property type="evidence" value="ECO:0007669"/>
    <property type="project" value="UniProtKB-KW"/>
</dbReference>
<dbReference type="InterPro" id="IPR000595">
    <property type="entry name" value="cNMP-bd_dom"/>
</dbReference>
<evidence type="ECO:0000256" key="3">
    <source>
        <dbReference type="ARBA" id="ARBA00023163"/>
    </source>
</evidence>
<dbReference type="Pfam" id="PF13545">
    <property type="entry name" value="HTH_Crp_2"/>
    <property type="match status" value="1"/>
</dbReference>
<dbReference type="InterPro" id="IPR014710">
    <property type="entry name" value="RmlC-like_jellyroll"/>
</dbReference>
<feature type="domain" description="HTH crp-type" evidence="5">
    <location>
        <begin position="146"/>
        <end position="221"/>
    </location>
</feature>
<dbReference type="Pfam" id="PF00027">
    <property type="entry name" value="cNMP_binding"/>
    <property type="match status" value="1"/>
</dbReference>
<sequence length="238" mass="25525">MSFACDTCPVRDRAACSVLDESERQALAAAGRIRDIGRGDILFHAGDEMTACATLISGALKVTSIDPDGEERILALVHPSGFIGEMFQPFAQFDVVALTDSKLCTFSRANMDGAIERFPSLARALLRRSQEDLHRAHLLLQLTGKHSANEKVGSLLLAMAQAASDSPCHPAALFDLPLSRGEMANMLGLTIETVSRQLSRLEKSGIIRREGARGIALLDPARLRLSGISPAVGPIVSH</sequence>
<keyword evidence="1" id="KW-0805">Transcription regulation</keyword>
<organism evidence="6 7">
    <name type="scientific">Allopontixanthobacter confluentis</name>
    <dbReference type="NCBI Taxonomy" id="1849021"/>
    <lineage>
        <taxon>Bacteria</taxon>
        <taxon>Pseudomonadati</taxon>
        <taxon>Pseudomonadota</taxon>
        <taxon>Alphaproteobacteria</taxon>
        <taxon>Sphingomonadales</taxon>
        <taxon>Erythrobacteraceae</taxon>
        <taxon>Allopontixanthobacter</taxon>
    </lineage>
</organism>
<keyword evidence="2" id="KW-0238">DNA-binding</keyword>
<gene>
    <name evidence="6" type="ORF">GRI44_03005</name>
</gene>
<accession>A0A6L7GCM2</accession>
<name>A0A6L7GCM2_9SPHN</name>
<dbReference type="AlphaFoldDB" id="A0A6L7GCM2"/>
<dbReference type="InterPro" id="IPR012318">
    <property type="entry name" value="HTH_CRP"/>
</dbReference>
<dbReference type="PROSITE" id="PS50042">
    <property type="entry name" value="CNMP_BINDING_3"/>
    <property type="match status" value="1"/>
</dbReference>
<dbReference type="PROSITE" id="PS00042">
    <property type="entry name" value="HTH_CRP_1"/>
    <property type="match status" value="1"/>
</dbReference>
<evidence type="ECO:0000256" key="1">
    <source>
        <dbReference type="ARBA" id="ARBA00023015"/>
    </source>
</evidence>
<feature type="domain" description="Cyclic nucleotide-binding" evidence="4">
    <location>
        <begin position="15"/>
        <end position="86"/>
    </location>
</feature>
<dbReference type="CDD" id="cd00038">
    <property type="entry name" value="CAP_ED"/>
    <property type="match status" value="1"/>
</dbReference>
<dbReference type="PROSITE" id="PS51063">
    <property type="entry name" value="HTH_CRP_2"/>
    <property type="match status" value="1"/>
</dbReference>
<comment type="caution">
    <text evidence="6">The sequence shown here is derived from an EMBL/GenBank/DDBJ whole genome shotgun (WGS) entry which is preliminary data.</text>
</comment>
<dbReference type="InterPro" id="IPR036388">
    <property type="entry name" value="WH-like_DNA-bd_sf"/>
</dbReference>
<dbReference type="SUPFAM" id="SSF46785">
    <property type="entry name" value="Winged helix' DNA-binding domain"/>
    <property type="match status" value="1"/>
</dbReference>
<dbReference type="OrthoDB" id="667966at2"/>
<evidence type="ECO:0000256" key="2">
    <source>
        <dbReference type="ARBA" id="ARBA00023125"/>
    </source>
</evidence>
<dbReference type="Gene3D" id="2.60.120.10">
    <property type="entry name" value="Jelly Rolls"/>
    <property type="match status" value="1"/>
</dbReference>
<dbReference type="InterPro" id="IPR018335">
    <property type="entry name" value="Tscrpt_reg_HTH_Crp-type_CS"/>
</dbReference>
<dbReference type="Proteomes" id="UP000473531">
    <property type="component" value="Unassembled WGS sequence"/>
</dbReference>
<keyword evidence="7" id="KW-1185">Reference proteome</keyword>
<dbReference type="GO" id="GO:0005829">
    <property type="term" value="C:cytosol"/>
    <property type="evidence" value="ECO:0007669"/>
    <property type="project" value="TreeGrafter"/>
</dbReference>
<protein>
    <submittedName>
        <fullName evidence="6">Helix-turn-helix domain-containing protein</fullName>
    </submittedName>
</protein>
<dbReference type="EMBL" id="WTYU01000001">
    <property type="protein sequence ID" value="MXP13723.1"/>
    <property type="molecule type" value="Genomic_DNA"/>
</dbReference>
<reference evidence="6 7" key="1">
    <citation type="submission" date="2019-12" db="EMBL/GenBank/DDBJ databases">
        <title>Genomic-based taxomic classification of the family Erythrobacteraceae.</title>
        <authorList>
            <person name="Xu L."/>
        </authorList>
    </citation>
    <scope>NUCLEOTIDE SEQUENCE [LARGE SCALE GENOMIC DNA]</scope>
    <source>
        <strain evidence="6 7">KCTC 52259</strain>
    </source>
</reference>
<keyword evidence="3" id="KW-0804">Transcription</keyword>
<dbReference type="GO" id="GO:0003700">
    <property type="term" value="F:DNA-binding transcription factor activity"/>
    <property type="evidence" value="ECO:0007669"/>
    <property type="project" value="InterPro"/>
</dbReference>
<evidence type="ECO:0000313" key="7">
    <source>
        <dbReference type="Proteomes" id="UP000473531"/>
    </source>
</evidence>
<dbReference type="Gene3D" id="1.10.10.10">
    <property type="entry name" value="Winged helix-like DNA-binding domain superfamily/Winged helix DNA-binding domain"/>
    <property type="match status" value="1"/>
</dbReference>
<dbReference type="SMART" id="SM00100">
    <property type="entry name" value="cNMP"/>
    <property type="match status" value="1"/>
</dbReference>
<proteinExistence type="predicted"/>
<dbReference type="PRINTS" id="PR00034">
    <property type="entry name" value="HTHCRP"/>
</dbReference>
<dbReference type="SMART" id="SM00419">
    <property type="entry name" value="HTH_CRP"/>
    <property type="match status" value="1"/>
</dbReference>
<evidence type="ECO:0000259" key="4">
    <source>
        <dbReference type="PROSITE" id="PS50042"/>
    </source>
</evidence>
<dbReference type="InterPro" id="IPR036390">
    <property type="entry name" value="WH_DNA-bd_sf"/>
</dbReference>
<dbReference type="InterPro" id="IPR018490">
    <property type="entry name" value="cNMP-bd_dom_sf"/>
</dbReference>
<dbReference type="InterPro" id="IPR050397">
    <property type="entry name" value="Env_Response_Regulators"/>
</dbReference>
<evidence type="ECO:0000313" key="6">
    <source>
        <dbReference type="EMBL" id="MXP13723.1"/>
    </source>
</evidence>
<dbReference type="SUPFAM" id="SSF51206">
    <property type="entry name" value="cAMP-binding domain-like"/>
    <property type="match status" value="1"/>
</dbReference>
<dbReference type="PANTHER" id="PTHR24567:SF28">
    <property type="entry name" value="LISTERIOLYSIN REGULATORY PROTEIN"/>
    <property type="match status" value="1"/>
</dbReference>
<evidence type="ECO:0000259" key="5">
    <source>
        <dbReference type="PROSITE" id="PS51063"/>
    </source>
</evidence>
<dbReference type="PANTHER" id="PTHR24567">
    <property type="entry name" value="CRP FAMILY TRANSCRIPTIONAL REGULATORY PROTEIN"/>
    <property type="match status" value="1"/>
</dbReference>
<dbReference type="RefSeq" id="WP_160599971.1">
    <property type="nucleotide sequence ID" value="NZ_WTYU01000001.1"/>
</dbReference>
<dbReference type="CDD" id="cd00092">
    <property type="entry name" value="HTH_CRP"/>
    <property type="match status" value="1"/>
</dbReference>